<evidence type="ECO:0000256" key="1">
    <source>
        <dbReference type="ARBA" id="ARBA00004141"/>
    </source>
</evidence>
<evidence type="ECO:0000313" key="13">
    <source>
        <dbReference type="EMBL" id="EYU25428.1"/>
    </source>
</evidence>
<feature type="transmembrane region" description="Helical" evidence="11">
    <location>
        <begin position="514"/>
        <end position="532"/>
    </location>
</feature>
<keyword evidence="14" id="KW-1185">Reference proteome</keyword>
<evidence type="ECO:0000256" key="9">
    <source>
        <dbReference type="ARBA" id="ARBA00023286"/>
    </source>
</evidence>
<protein>
    <recommendedName>
        <fullName evidence="12">Ionotropic glutamate receptor C-terminal domain-containing protein</fullName>
    </recommendedName>
</protein>
<sequence length="802" mass="89455">FDLASHTKLDAIVGSITLQEAAFLSQFKTSTKDIPIISLSPSSTSIVPLQQQTSPKKTRFFFQISSPNSYRTQCIASIVSRFRWKKVILIHEQGRSTAFSEGSGIFSRLSDSLRAVDSSIDHHFPFPRLSSMLDPIAFVERELKRVKSKNVKILVLGESSLEFAVILFEKAKLLGMMEKGYVWIVSDEIANLLDSLDLSVMLNLQGVIGLKSDYDDTNEYFRGFKSKFRGKYGLEYPPEEEKSNPGLYSLRAYDAMHTLVEAFRKFPEGKIYDPIELSDKISSSDFQGLSGGISFENGFLSHKPVFRIFNVIGRGYREMATWSPDFGFSEELSPIFWPGGKKTVPTGRSMGSEENPMRIGVPANGAFKQFVHVIVTTDENGRNQTRIFGFSIDVFKAAVKLLPYDFHYVLVPYYGSYDEMVAEVHNKSLDGAVGDTEIMAERYAYASFTQPYIESGLQMVVTVKPGLKDSKTLPLRPFTMNMWLMLAAMSMSTGAIIWLSEYSTGNDQFTNDSFVGIVGSIMWFSVTIMSFSQRQNIKNGASQLVLAAWICVVFVVGASFTAVLSTMMTVPRIQPSFQEIDYLRNTNAAVGCNGNSFIVRYLIDVLHFKRENVRKIDSIDQYPKAFESGEIKAAFFVAPHAKIFLAEYCRGYTISGPSIKLGGFGFVFPKGSQLETDISEAILRVTQSGYVNKLEQNMLQLCNCTSTPSTSITSELDDIRLDSGPFSGMFVVLGGTMVIAFVFAGARLVRESLMMKRIFAGAFLALIELWTIFGSTFFGQEIIEDLMNLGHGDMLEPNMVVV</sequence>
<dbReference type="Gene3D" id="1.10.287.70">
    <property type="match status" value="1"/>
</dbReference>
<evidence type="ECO:0000256" key="11">
    <source>
        <dbReference type="SAM" id="Phobius"/>
    </source>
</evidence>
<dbReference type="SMART" id="SM00079">
    <property type="entry name" value="PBPe"/>
    <property type="match status" value="1"/>
</dbReference>
<dbReference type="InterPro" id="IPR001828">
    <property type="entry name" value="ANF_lig-bd_rcpt"/>
</dbReference>
<dbReference type="EMBL" id="KI632002">
    <property type="protein sequence ID" value="EYU25428.1"/>
    <property type="molecule type" value="Genomic_DNA"/>
</dbReference>
<dbReference type="Gene3D" id="3.40.190.10">
    <property type="entry name" value="Periplasmic binding protein-like II"/>
    <property type="match status" value="1"/>
</dbReference>
<dbReference type="Proteomes" id="UP000030748">
    <property type="component" value="Unassembled WGS sequence"/>
</dbReference>
<keyword evidence="10" id="KW-0407">Ion channel</keyword>
<feature type="transmembrane region" description="Helical" evidence="11">
    <location>
        <begin position="726"/>
        <end position="746"/>
    </location>
</feature>
<keyword evidence="6 11" id="KW-0472">Membrane</keyword>
<evidence type="ECO:0000256" key="10">
    <source>
        <dbReference type="ARBA" id="ARBA00023303"/>
    </source>
</evidence>
<name>A0A022QDY7_ERYGU</name>
<dbReference type="InterPro" id="IPR019594">
    <property type="entry name" value="Glu/Gly-bd"/>
</dbReference>
<evidence type="ECO:0000259" key="12">
    <source>
        <dbReference type="SMART" id="SM00079"/>
    </source>
</evidence>
<feature type="domain" description="Ionotropic glutamate receptor C-terminal" evidence="12">
    <location>
        <begin position="372"/>
        <end position="701"/>
    </location>
</feature>
<dbReference type="CDD" id="cd13686">
    <property type="entry name" value="GluR_Plant"/>
    <property type="match status" value="1"/>
</dbReference>
<keyword evidence="9" id="KW-1071">Ligand-gated ion channel</keyword>
<dbReference type="Pfam" id="PF00060">
    <property type="entry name" value="Lig_chan"/>
    <property type="match status" value="1"/>
</dbReference>
<keyword evidence="4 11" id="KW-1133">Transmembrane helix</keyword>
<proteinExistence type="predicted"/>
<reference evidence="13 14" key="1">
    <citation type="journal article" date="2013" name="Proc. Natl. Acad. Sci. U.S.A.">
        <title>Fine-scale variation in meiotic recombination in Mimulus inferred from population shotgun sequencing.</title>
        <authorList>
            <person name="Hellsten U."/>
            <person name="Wright K.M."/>
            <person name="Jenkins J."/>
            <person name="Shu S."/>
            <person name="Yuan Y."/>
            <person name="Wessler S.R."/>
            <person name="Schmutz J."/>
            <person name="Willis J.H."/>
            <person name="Rokhsar D.S."/>
        </authorList>
    </citation>
    <scope>NUCLEOTIDE SEQUENCE [LARGE SCALE GENOMIC DNA]</scope>
    <source>
        <strain evidence="14">cv. DUN x IM62</strain>
    </source>
</reference>
<keyword evidence="3 11" id="KW-0812">Transmembrane</keyword>
<keyword evidence="5" id="KW-0406">Ion transport</keyword>
<dbReference type="GO" id="GO:0005886">
    <property type="term" value="C:plasma membrane"/>
    <property type="evidence" value="ECO:0000318"/>
    <property type="project" value="GO_Central"/>
</dbReference>
<evidence type="ECO:0000313" key="14">
    <source>
        <dbReference type="Proteomes" id="UP000030748"/>
    </source>
</evidence>
<dbReference type="SUPFAM" id="SSF53850">
    <property type="entry name" value="Periplasmic binding protein-like II"/>
    <property type="match status" value="1"/>
</dbReference>
<dbReference type="eggNOG" id="KOG1052">
    <property type="taxonomic scope" value="Eukaryota"/>
</dbReference>
<gene>
    <name evidence="13" type="ORF">MIMGU_mgv1a025488mg</name>
</gene>
<dbReference type="Pfam" id="PF10613">
    <property type="entry name" value="Lig_chan-Glu_bd"/>
    <property type="match status" value="1"/>
</dbReference>
<dbReference type="PANTHER" id="PTHR18966">
    <property type="entry name" value="IONOTROPIC GLUTAMATE RECEPTOR"/>
    <property type="match status" value="1"/>
</dbReference>
<feature type="transmembrane region" description="Helical" evidence="11">
    <location>
        <begin position="544"/>
        <end position="568"/>
    </location>
</feature>
<feature type="non-terminal residue" evidence="13">
    <location>
        <position position="1"/>
    </location>
</feature>
<accession>A0A022QDY7</accession>
<keyword evidence="8" id="KW-0325">Glycoprotein</keyword>
<dbReference type="GO" id="GO:0015276">
    <property type="term" value="F:ligand-gated monoatomic ion channel activity"/>
    <property type="evidence" value="ECO:0000318"/>
    <property type="project" value="GO_Central"/>
</dbReference>
<dbReference type="Gene3D" id="3.40.50.2300">
    <property type="match status" value="2"/>
</dbReference>
<evidence type="ECO:0000256" key="4">
    <source>
        <dbReference type="ARBA" id="ARBA00022989"/>
    </source>
</evidence>
<feature type="transmembrane region" description="Helical" evidence="11">
    <location>
        <begin position="758"/>
        <end position="778"/>
    </location>
</feature>
<dbReference type="InterPro" id="IPR028082">
    <property type="entry name" value="Peripla_BP_I"/>
</dbReference>
<dbReference type="AlphaFoldDB" id="A0A022QDY7"/>
<dbReference type="SUPFAM" id="SSF53822">
    <property type="entry name" value="Periplasmic binding protein-like I"/>
    <property type="match status" value="1"/>
</dbReference>
<evidence type="ECO:0000256" key="2">
    <source>
        <dbReference type="ARBA" id="ARBA00022448"/>
    </source>
</evidence>
<keyword evidence="7" id="KW-0675">Receptor</keyword>
<dbReference type="InterPro" id="IPR015683">
    <property type="entry name" value="Ionotropic_Glu_rcpt"/>
</dbReference>
<dbReference type="Pfam" id="PF01094">
    <property type="entry name" value="ANF_receptor"/>
    <property type="match status" value="1"/>
</dbReference>
<dbReference type="FunFam" id="3.40.190.10:FF:000054">
    <property type="entry name" value="Glutamate receptor"/>
    <property type="match status" value="1"/>
</dbReference>
<dbReference type="GO" id="GO:0038023">
    <property type="term" value="F:signaling receptor activity"/>
    <property type="evidence" value="ECO:0000318"/>
    <property type="project" value="GO_Central"/>
</dbReference>
<dbReference type="InterPro" id="IPR001320">
    <property type="entry name" value="Iontro_rcpt_C"/>
</dbReference>
<organism evidence="13 14">
    <name type="scientific">Erythranthe guttata</name>
    <name type="common">Yellow monkey flower</name>
    <name type="synonym">Mimulus guttatus</name>
    <dbReference type="NCBI Taxonomy" id="4155"/>
    <lineage>
        <taxon>Eukaryota</taxon>
        <taxon>Viridiplantae</taxon>
        <taxon>Streptophyta</taxon>
        <taxon>Embryophyta</taxon>
        <taxon>Tracheophyta</taxon>
        <taxon>Spermatophyta</taxon>
        <taxon>Magnoliopsida</taxon>
        <taxon>eudicotyledons</taxon>
        <taxon>Gunneridae</taxon>
        <taxon>Pentapetalae</taxon>
        <taxon>asterids</taxon>
        <taxon>lamiids</taxon>
        <taxon>Lamiales</taxon>
        <taxon>Phrymaceae</taxon>
        <taxon>Erythranthe</taxon>
    </lineage>
</organism>
<keyword evidence="2" id="KW-0813">Transport</keyword>
<feature type="transmembrane region" description="Helical" evidence="11">
    <location>
        <begin position="478"/>
        <end position="499"/>
    </location>
</feature>
<evidence type="ECO:0000256" key="6">
    <source>
        <dbReference type="ARBA" id="ARBA00023136"/>
    </source>
</evidence>
<evidence type="ECO:0000256" key="8">
    <source>
        <dbReference type="ARBA" id="ARBA00023180"/>
    </source>
</evidence>
<evidence type="ECO:0000256" key="5">
    <source>
        <dbReference type="ARBA" id="ARBA00023065"/>
    </source>
</evidence>
<evidence type="ECO:0000256" key="7">
    <source>
        <dbReference type="ARBA" id="ARBA00023170"/>
    </source>
</evidence>
<evidence type="ECO:0000256" key="3">
    <source>
        <dbReference type="ARBA" id="ARBA00022692"/>
    </source>
</evidence>
<comment type="subcellular location">
    <subcellularLocation>
        <location evidence="1">Membrane</location>
        <topology evidence="1">Multi-pass membrane protein</topology>
    </subcellularLocation>
</comment>